<dbReference type="GO" id="GO:0048038">
    <property type="term" value="F:quinone binding"/>
    <property type="evidence" value="ECO:0007669"/>
    <property type="project" value="UniProtKB-KW"/>
</dbReference>
<dbReference type="GO" id="GO:0005886">
    <property type="term" value="C:plasma membrane"/>
    <property type="evidence" value="ECO:0007669"/>
    <property type="project" value="UniProtKB-SubCell"/>
</dbReference>
<dbReference type="Proteomes" id="UP000705867">
    <property type="component" value="Unassembled WGS sequence"/>
</dbReference>
<comment type="subcellular location">
    <subcellularLocation>
        <location evidence="5">Cell membrane</location>
        <topology evidence="5">Multi-pass membrane protein</topology>
    </subcellularLocation>
    <subcellularLocation>
        <location evidence="1">Endomembrane system</location>
        <topology evidence="1">Multi-pass membrane protein</topology>
    </subcellularLocation>
    <subcellularLocation>
        <location evidence="6">Membrane</location>
        <topology evidence="6">Multi-pass membrane protein</topology>
    </subcellularLocation>
</comment>
<feature type="transmembrane region" description="Helical" evidence="5">
    <location>
        <begin position="198"/>
        <end position="222"/>
    </location>
</feature>
<dbReference type="NCBIfam" id="TIGR01770">
    <property type="entry name" value="NDH_I_N"/>
    <property type="match status" value="1"/>
</dbReference>
<comment type="catalytic activity">
    <reaction evidence="5">
        <text>a quinone + NADH + 5 H(+)(in) = a quinol + NAD(+) + 4 H(+)(out)</text>
        <dbReference type="Rhea" id="RHEA:57888"/>
        <dbReference type="ChEBI" id="CHEBI:15378"/>
        <dbReference type="ChEBI" id="CHEBI:24646"/>
        <dbReference type="ChEBI" id="CHEBI:57540"/>
        <dbReference type="ChEBI" id="CHEBI:57945"/>
        <dbReference type="ChEBI" id="CHEBI:132124"/>
    </reaction>
</comment>
<evidence type="ECO:0000256" key="6">
    <source>
        <dbReference type="RuleBase" id="RU000320"/>
    </source>
</evidence>
<dbReference type="GO" id="GO:0008137">
    <property type="term" value="F:NADH dehydrogenase (ubiquinone) activity"/>
    <property type="evidence" value="ECO:0007669"/>
    <property type="project" value="InterPro"/>
</dbReference>
<dbReference type="EMBL" id="JAIOIV010000074">
    <property type="protein sequence ID" value="MBZ0156383.1"/>
    <property type="molecule type" value="Genomic_DNA"/>
</dbReference>
<protein>
    <recommendedName>
        <fullName evidence="5">NADH-quinone oxidoreductase subunit N</fullName>
        <ecNumber evidence="5">7.1.1.-</ecNumber>
    </recommendedName>
    <alternativeName>
        <fullName evidence="5">NADH dehydrogenase I subunit N</fullName>
    </alternativeName>
    <alternativeName>
        <fullName evidence="5">NDH-1 subunit N</fullName>
    </alternativeName>
</protein>
<evidence type="ECO:0000256" key="3">
    <source>
        <dbReference type="ARBA" id="ARBA00022989"/>
    </source>
</evidence>
<keyword evidence="3 5" id="KW-1133">Transmembrane helix</keyword>
<name>A0A953J652_9BACT</name>
<feature type="transmembrane region" description="Helical" evidence="5">
    <location>
        <begin position="154"/>
        <end position="178"/>
    </location>
</feature>
<organism evidence="8 9">
    <name type="scientific">Candidatus Nitrobium versatile</name>
    <dbReference type="NCBI Taxonomy" id="2884831"/>
    <lineage>
        <taxon>Bacteria</taxon>
        <taxon>Pseudomonadati</taxon>
        <taxon>Nitrospirota</taxon>
        <taxon>Nitrospiria</taxon>
        <taxon>Nitrospirales</taxon>
        <taxon>Nitrospiraceae</taxon>
        <taxon>Candidatus Nitrobium</taxon>
    </lineage>
</organism>
<feature type="transmembrane region" description="Helical" evidence="5">
    <location>
        <begin position="267"/>
        <end position="286"/>
    </location>
</feature>
<dbReference type="InterPro" id="IPR010096">
    <property type="entry name" value="NADH-Q_OxRdtase_suN/2"/>
</dbReference>
<dbReference type="HAMAP" id="MF_00445">
    <property type="entry name" value="NDH1_NuoN_1"/>
    <property type="match status" value="1"/>
</dbReference>
<dbReference type="GO" id="GO:0012505">
    <property type="term" value="C:endomembrane system"/>
    <property type="evidence" value="ECO:0007669"/>
    <property type="project" value="UniProtKB-SubCell"/>
</dbReference>
<evidence type="ECO:0000256" key="5">
    <source>
        <dbReference type="HAMAP-Rule" id="MF_00445"/>
    </source>
</evidence>
<keyword evidence="5" id="KW-0813">Transport</keyword>
<feature type="transmembrane region" description="Helical" evidence="5">
    <location>
        <begin position="393"/>
        <end position="413"/>
    </location>
</feature>
<feature type="transmembrane region" description="Helical" evidence="5">
    <location>
        <begin position="361"/>
        <end position="381"/>
    </location>
</feature>
<comment type="similarity">
    <text evidence="5">Belongs to the complex I subunit 2 family.</text>
</comment>
<evidence type="ECO:0000256" key="4">
    <source>
        <dbReference type="ARBA" id="ARBA00023136"/>
    </source>
</evidence>
<keyword evidence="5" id="KW-0520">NAD</keyword>
<feature type="transmembrane region" description="Helical" evidence="5">
    <location>
        <begin position="123"/>
        <end position="142"/>
    </location>
</feature>
<dbReference type="InterPro" id="IPR001750">
    <property type="entry name" value="ND/Mrp_TM"/>
</dbReference>
<proteinExistence type="inferred from homology"/>
<keyword evidence="5" id="KW-0874">Quinone</keyword>
<dbReference type="GO" id="GO:0042773">
    <property type="term" value="P:ATP synthesis coupled electron transport"/>
    <property type="evidence" value="ECO:0007669"/>
    <property type="project" value="InterPro"/>
</dbReference>
<evidence type="ECO:0000259" key="7">
    <source>
        <dbReference type="Pfam" id="PF00361"/>
    </source>
</evidence>
<feature type="transmembrane region" description="Helical" evidence="5">
    <location>
        <begin position="434"/>
        <end position="457"/>
    </location>
</feature>
<evidence type="ECO:0000313" key="9">
    <source>
        <dbReference type="Proteomes" id="UP000705867"/>
    </source>
</evidence>
<keyword evidence="2 5" id="KW-0812">Transmembrane</keyword>
<dbReference type="PANTHER" id="PTHR22773">
    <property type="entry name" value="NADH DEHYDROGENASE"/>
    <property type="match status" value="1"/>
</dbReference>
<comment type="subunit">
    <text evidence="5">NDH-1 is composed of 14 different subunits. Subunits NuoA, H, J, K, L, M, N constitute the membrane sector of the complex.</text>
</comment>
<evidence type="ECO:0000313" key="8">
    <source>
        <dbReference type="EMBL" id="MBZ0156383.1"/>
    </source>
</evidence>
<keyword evidence="5" id="KW-0830">Ubiquinone</keyword>
<reference evidence="8" key="2">
    <citation type="submission" date="2021-08" db="EMBL/GenBank/DDBJ databases">
        <authorList>
            <person name="Dalcin Martins P."/>
        </authorList>
    </citation>
    <scope>NUCLEOTIDE SEQUENCE</scope>
    <source>
        <strain evidence="8">MAG_39</strain>
    </source>
</reference>
<dbReference type="GO" id="GO:0050136">
    <property type="term" value="F:NADH dehydrogenase (quinone) (non-electrogenic) activity"/>
    <property type="evidence" value="ECO:0007669"/>
    <property type="project" value="UniProtKB-UniRule"/>
</dbReference>
<dbReference type="EC" id="7.1.1.-" evidence="5"/>
<comment type="function">
    <text evidence="5">NDH-1 shuttles electrons from NADH, via FMN and iron-sulfur (Fe-S) centers, to quinones in the respiratory chain. The immediate electron acceptor for the enzyme in this species is believed to be ubiquinone. Couples the redox reaction to proton translocation (for every two electrons transferred, four hydrogen ions are translocated across the cytoplasmic membrane), and thus conserves the redox energy in a proton gradient.</text>
</comment>
<feature type="transmembrane region" description="Helical" evidence="5">
    <location>
        <begin position="293"/>
        <end position="313"/>
    </location>
</feature>
<dbReference type="AlphaFoldDB" id="A0A953J652"/>
<reference evidence="8" key="1">
    <citation type="journal article" date="2021" name="bioRxiv">
        <title>Unraveling nitrogen, sulfur and carbon metabolic pathways and microbial community transcriptional responses to substrate deprivation and toxicity stresses in a bioreactor mimicking anoxic brackish coastal sediment conditions.</title>
        <authorList>
            <person name="Martins P.D."/>
            <person name="Echeveste M.J."/>
            <person name="Arshad A."/>
            <person name="Kurth J."/>
            <person name="Ouboter H."/>
            <person name="Jetten M.S.M."/>
            <person name="Welte C.U."/>
        </authorList>
    </citation>
    <scope>NUCLEOTIDE SEQUENCE</scope>
    <source>
        <strain evidence="8">MAG_39</strain>
    </source>
</reference>
<feature type="transmembrane region" description="Helical" evidence="5">
    <location>
        <begin position="234"/>
        <end position="255"/>
    </location>
</feature>
<evidence type="ECO:0000256" key="1">
    <source>
        <dbReference type="ARBA" id="ARBA00004127"/>
    </source>
</evidence>
<evidence type="ECO:0000256" key="2">
    <source>
        <dbReference type="ARBA" id="ARBA00022692"/>
    </source>
</evidence>
<keyword evidence="5" id="KW-1003">Cell membrane</keyword>
<sequence length="460" mass="49806">MNIPFPDLTPVLPEIIMTVAAMVLLLLDLVLKNKAPLAFLTMGVAVLVFLAIPGSAGDTFGGMFVSDNYSANFKNIFLVNLVLTALISLKYIQREKAEHGEYYSLLLFATAGMMLMASARDFIILYLGLELMALSTYVLAGVKRQDRRSNEAAIKYFLLGAFSSAILLYGISLLYGMTTTTDMLRIAEQLRQAEVSPVLLLSMILIAVAFSFKIAAAPFHMWAPDVYEGAPTSITAFMSVGPKAAGFAVIGRVFYTAFPSMQPDWTAVLIGIAILTMAVGNVLALVQTNIKRMLAYSSIAHAGYILLGVVAGPEGLNAMITYLFIYAFMNIGAFGVVILLDKGDDISDYEGLSKSHPLVAALMLVFMFSLTGIPPTAGFIGKFNLFMAVINAGYTWVAIVAVIFSSVSAYYYLRIVRNMYMKEMTGTASISPSPTLGLALLITVLMVFAIGFMPYMVLIG</sequence>
<keyword evidence="5" id="KW-1278">Translocase</keyword>
<feature type="transmembrane region" description="Helical" evidence="5">
    <location>
        <begin position="37"/>
        <end position="56"/>
    </location>
</feature>
<feature type="transmembrane region" description="Helical" evidence="5">
    <location>
        <begin position="100"/>
        <end position="117"/>
    </location>
</feature>
<comment type="caution">
    <text evidence="8">The sequence shown here is derived from an EMBL/GenBank/DDBJ whole genome shotgun (WGS) entry which is preliminary data.</text>
</comment>
<dbReference type="Pfam" id="PF00361">
    <property type="entry name" value="Proton_antipo_M"/>
    <property type="match status" value="1"/>
</dbReference>
<keyword evidence="4 5" id="KW-0472">Membrane</keyword>
<feature type="transmembrane region" description="Helical" evidence="5">
    <location>
        <begin position="319"/>
        <end position="340"/>
    </location>
</feature>
<feature type="transmembrane region" description="Helical" evidence="5">
    <location>
        <begin position="12"/>
        <end position="30"/>
    </location>
</feature>
<feature type="domain" description="NADH:quinone oxidoreductase/Mrp antiporter transmembrane" evidence="7">
    <location>
        <begin position="119"/>
        <end position="404"/>
    </location>
</feature>
<accession>A0A953J652</accession>
<gene>
    <name evidence="5" type="primary">nuoN</name>
    <name evidence="8" type="ORF">K8I29_09270</name>
</gene>
<feature type="transmembrane region" description="Helical" evidence="5">
    <location>
        <begin position="76"/>
        <end position="93"/>
    </location>
</feature>